<dbReference type="SUPFAM" id="SSF52540">
    <property type="entry name" value="P-loop containing nucleoside triphosphate hydrolases"/>
    <property type="match status" value="1"/>
</dbReference>
<dbReference type="Proteomes" id="UP000799424">
    <property type="component" value="Unassembled WGS sequence"/>
</dbReference>
<dbReference type="Pfam" id="PF24883">
    <property type="entry name" value="NPHP3_N"/>
    <property type="match status" value="1"/>
</dbReference>
<keyword evidence="6" id="KW-1185">Reference proteome</keyword>
<dbReference type="OrthoDB" id="195446at2759"/>
<dbReference type="PANTHER" id="PTHR10039">
    <property type="entry name" value="AMELOGENIN"/>
    <property type="match status" value="1"/>
</dbReference>
<feature type="non-terminal residue" evidence="5">
    <location>
        <position position="1"/>
    </location>
</feature>
<gene>
    <name evidence="5" type="ORF">CC86DRAFT_255031</name>
</gene>
<feature type="domain" description="Nephrocystin 3-like N-terminal" evidence="4">
    <location>
        <begin position="42"/>
        <end position="205"/>
    </location>
</feature>
<dbReference type="Gene3D" id="1.25.40.20">
    <property type="entry name" value="Ankyrin repeat-containing domain"/>
    <property type="match status" value="1"/>
</dbReference>
<dbReference type="InterPro" id="IPR027417">
    <property type="entry name" value="P-loop_NTPase"/>
</dbReference>
<dbReference type="EMBL" id="MU006236">
    <property type="protein sequence ID" value="KAF2821692.1"/>
    <property type="molecule type" value="Genomic_DNA"/>
</dbReference>
<evidence type="ECO:0000259" key="3">
    <source>
        <dbReference type="Pfam" id="PF22939"/>
    </source>
</evidence>
<keyword evidence="1" id="KW-0677">Repeat</keyword>
<feature type="non-terminal residue" evidence="5">
    <location>
        <position position="621"/>
    </location>
</feature>
<evidence type="ECO:0000256" key="1">
    <source>
        <dbReference type="ARBA" id="ARBA00022737"/>
    </source>
</evidence>
<evidence type="ECO:0000259" key="4">
    <source>
        <dbReference type="Pfam" id="PF24883"/>
    </source>
</evidence>
<accession>A0A6A6ZKQ9</accession>
<dbReference type="InterPro" id="IPR036770">
    <property type="entry name" value="Ankyrin_rpt-contain_sf"/>
</dbReference>
<dbReference type="InterPro" id="IPR002110">
    <property type="entry name" value="Ankyrin_rpt"/>
</dbReference>
<reference evidence="5" key="1">
    <citation type="journal article" date="2020" name="Stud. Mycol.">
        <title>101 Dothideomycetes genomes: a test case for predicting lifestyles and emergence of pathogens.</title>
        <authorList>
            <person name="Haridas S."/>
            <person name="Albert R."/>
            <person name="Binder M."/>
            <person name="Bloem J."/>
            <person name="Labutti K."/>
            <person name="Salamov A."/>
            <person name="Andreopoulos B."/>
            <person name="Baker S."/>
            <person name="Barry K."/>
            <person name="Bills G."/>
            <person name="Bluhm B."/>
            <person name="Cannon C."/>
            <person name="Castanera R."/>
            <person name="Culley D."/>
            <person name="Daum C."/>
            <person name="Ezra D."/>
            <person name="Gonzalez J."/>
            <person name="Henrissat B."/>
            <person name="Kuo A."/>
            <person name="Liang C."/>
            <person name="Lipzen A."/>
            <person name="Lutzoni F."/>
            <person name="Magnuson J."/>
            <person name="Mondo S."/>
            <person name="Nolan M."/>
            <person name="Ohm R."/>
            <person name="Pangilinan J."/>
            <person name="Park H.-J."/>
            <person name="Ramirez L."/>
            <person name="Alfaro M."/>
            <person name="Sun H."/>
            <person name="Tritt A."/>
            <person name="Yoshinaga Y."/>
            <person name="Zwiers L.-H."/>
            <person name="Turgeon B."/>
            <person name="Goodwin S."/>
            <person name="Spatafora J."/>
            <person name="Crous P."/>
            <person name="Grigoriev I."/>
        </authorList>
    </citation>
    <scope>NUCLEOTIDE SEQUENCE</scope>
    <source>
        <strain evidence="5">CBS 113818</strain>
    </source>
</reference>
<evidence type="ECO:0000256" key="2">
    <source>
        <dbReference type="PROSITE-ProRule" id="PRU00023"/>
    </source>
</evidence>
<dbReference type="SUPFAM" id="SSF48403">
    <property type="entry name" value="Ankyrin repeat"/>
    <property type="match status" value="1"/>
</dbReference>
<evidence type="ECO:0000313" key="6">
    <source>
        <dbReference type="Proteomes" id="UP000799424"/>
    </source>
</evidence>
<dbReference type="Pfam" id="PF12796">
    <property type="entry name" value="Ank_2"/>
    <property type="match status" value="1"/>
</dbReference>
<feature type="repeat" description="ANK" evidence="2">
    <location>
        <begin position="593"/>
        <end position="621"/>
    </location>
</feature>
<feature type="domain" description="GPI inositol-deacylase winged helix" evidence="3">
    <location>
        <begin position="330"/>
        <end position="406"/>
    </location>
</feature>
<evidence type="ECO:0000313" key="5">
    <source>
        <dbReference type="EMBL" id="KAF2821692.1"/>
    </source>
</evidence>
<dbReference type="PANTHER" id="PTHR10039:SF15">
    <property type="entry name" value="NACHT DOMAIN-CONTAINING PROTEIN"/>
    <property type="match status" value="1"/>
</dbReference>
<organism evidence="5 6">
    <name type="scientific">Ophiobolus disseminans</name>
    <dbReference type="NCBI Taxonomy" id="1469910"/>
    <lineage>
        <taxon>Eukaryota</taxon>
        <taxon>Fungi</taxon>
        <taxon>Dikarya</taxon>
        <taxon>Ascomycota</taxon>
        <taxon>Pezizomycotina</taxon>
        <taxon>Dothideomycetes</taxon>
        <taxon>Pleosporomycetidae</taxon>
        <taxon>Pleosporales</taxon>
        <taxon>Pleosporineae</taxon>
        <taxon>Phaeosphaeriaceae</taxon>
        <taxon>Ophiobolus</taxon>
    </lineage>
</organism>
<protein>
    <submittedName>
        <fullName evidence="5">Uncharacterized protein</fullName>
    </submittedName>
</protein>
<feature type="repeat" description="ANK" evidence="2">
    <location>
        <begin position="557"/>
        <end position="587"/>
    </location>
</feature>
<dbReference type="PROSITE" id="PS50297">
    <property type="entry name" value="ANK_REP_REGION"/>
    <property type="match status" value="2"/>
</dbReference>
<sequence length="621" mass="69297">EAILNATNKAQEETKRQECMKWISSMDFTAQQSDNLGRRQANTGAWFLKSPIFTSWADGPASSWGLFCQGAPGAGKTTMSATVINSLSHGGPADEVGVAYIYCNYRSRTEQTLYNLLSSLLRRLVQIRSKVPPYILETFEKFGRDRKLTLVECTNLIGMVCNEFSVVYVVVDAVDECQEDVSRDLFNNIRYIQKQTNMRLMITARFIPDIQDMVQEELGMLPELEVRASDDDIRQYFASRQPRFKNFLKNNQGLCSQASDKVVEAAGGMFLLAKLHVDQLTAMVVPAQVKSALSKMFKVSENASQLIQAYNEQYDLAMERISNQPAYQADLARATLAWMTFACRPLVPAELCTALAMELSDDKSALDQDFLPDIGLLVSICAGLVTVDKEANVIRPAHNTTQEYLERTHEKWFPAGKKMTALTCISYLSMEEFKKGGVSTSTTDISEDKEWNQRLSLFPLLDYAARHWGGHVRPVENVIFNEVCTMLEHPGIRDNVNSVTTSFWEDTFEDYARAWRKLTPMVLIASEGLKHTLQNYLAIRILIDHGVNVDAYTEIATGDTALIVAAKEHGDDTAVARLLLERGADVNKHYGGSAGNALQVAAAHDYKDLCTLLLGHGADVD</sequence>
<dbReference type="InterPro" id="IPR056884">
    <property type="entry name" value="NPHP3-like_N"/>
</dbReference>
<dbReference type="Pfam" id="PF22939">
    <property type="entry name" value="WHD_GPIID"/>
    <property type="match status" value="1"/>
</dbReference>
<dbReference type="Gene3D" id="3.40.50.300">
    <property type="entry name" value="P-loop containing nucleotide triphosphate hydrolases"/>
    <property type="match status" value="1"/>
</dbReference>
<dbReference type="PROSITE" id="PS50088">
    <property type="entry name" value="ANK_REPEAT"/>
    <property type="match status" value="2"/>
</dbReference>
<dbReference type="SMART" id="SM00248">
    <property type="entry name" value="ANK"/>
    <property type="match status" value="2"/>
</dbReference>
<keyword evidence="2" id="KW-0040">ANK repeat</keyword>
<dbReference type="AlphaFoldDB" id="A0A6A6ZKQ9"/>
<dbReference type="InterPro" id="IPR054471">
    <property type="entry name" value="GPIID_WHD"/>
</dbReference>
<proteinExistence type="predicted"/>
<name>A0A6A6ZKQ9_9PLEO</name>